<reference evidence="2" key="2">
    <citation type="journal article" date="2015" name="Fish Shellfish Immunol.">
        <title>Early steps in the European eel (Anguilla anguilla)-Vibrio vulnificus interaction in the gills: Role of the RtxA13 toxin.</title>
        <authorList>
            <person name="Callol A."/>
            <person name="Pajuelo D."/>
            <person name="Ebbesson L."/>
            <person name="Teles M."/>
            <person name="MacKenzie S."/>
            <person name="Amaro C."/>
        </authorList>
    </citation>
    <scope>NUCLEOTIDE SEQUENCE</scope>
</reference>
<protein>
    <submittedName>
        <fullName evidence="2">Uncharacterized protein</fullName>
    </submittedName>
</protein>
<evidence type="ECO:0000256" key="1">
    <source>
        <dbReference type="SAM" id="MobiDB-lite"/>
    </source>
</evidence>
<sequence length="63" mass="6678">MGLNSSTMRLRQTDLGRNNPALPHPPPSNPVALISSFQSISTFKAEQEGRVGGAEAIPYGAKL</sequence>
<dbReference type="EMBL" id="GBXM01069045">
    <property type="protein sequence ID" value="JAH39532.1"/>
    <property type="molecule type" value="Transcribed_RNA"/>
</dbReference>
<name>A0A0E9SE58_ANGAN</name>
<reference evidence="2" key="1">
    <citation type="submission" date="2014-11" db="EMBL/GenBank/DDBJ databases">
        <authorList>
            <person name="Amaro Gonzalez C."/>
        </authorList>
    </citation>
    <scope>NUCLEOTIDE SEQUENCE</scope>
</reference>
<accession>A0A0E9SE58</accession>
<feature type="region of interest" description="Disordered" evidence="1">
    <location>
        <begin position="1"/>
        <end position="29"/>
    </location>
</feature>
<proteinExistence type="predicted"/>
<dbReference type="AlphaFoldDB" id="A0A0E9SE58"/>
<evidence type="ECO:0000313" key="2">
    <source>
        <dbReference type="EMBL" id="JAH39532.1"/>
    </source>
</evidence>
<feature type="compositionally biased region" description="Polar residues" evidence="1">
    <location>
        <begin position="1"/>
        <end position="10"/>
    </location>
</feature>
<organism evidence="2">
    <name type="scientific">Anguilla anguilla</name>
    <name type="common">European freshwater eel</name>
    <name type="synonym">Muraena anguilla</name>
    <dbReference type="NCBI Taxonomy" id="7936"/>
    <lineage>
        <taxon>Eukaryota</taxon>
        <taxon>Metazoa</taxon>
        <taxon>Chordata</taxon>
        <taxon>Craniata</taxon>
        <taxon>Vertebrata</taxon>
        <taxon>Euteleostomi</taxon>
        <taxon>Actinopterygii</taxon>
        <taxon>Neopterygii</taxon>
        <taxon>Teleostei</taxon>
        <taxon>Anguilliformes</taxon>
        <taxon>Anguillidae</taxon>
        <taxon>Anguilla</taxon>
    </lineage>
</organism>